<keyword evidence="3" id="KW-0337">GPI-anchor biosynthesis</keyword>
<evidence type="ECO:0000256" key="3">
    <source>
        <dbReference type="ARBA" id="ARBA00022502"/>
    </source>
</evidence>
<evidence type="ECO:0000256" key="7">
    <source>
        <dbReference type="SAM" id="SignalP"/>
    </source>
</evidence>
<keyword evidence="4 7" id="KW-0732">Signal</keyword>
<feature type="chain" id="PRO_5028423387" description="GPI-anchor transamidase" evidence="7">
    <location>
        <begin position="29"/>
        <end position="403"/>
    </location>
</feature>
<dbReference type="Proteomes" id="UP000001628">
    <property type="component" value="Unassembled WGS sequence"/>
</dbReference>
<accession>C1GHF2</accession>
<dbReference type="PIRSF" id="PIRSF500138">
    <property type="entry name" value="GPI8"/>
    <property type="match status" value="1"/>
</dbReference>
<dbReference type="GeneID" id="22585355"/>
<dbReference type="PANTHER" id="PTHR48067:SF1">
    <property type="entry name" value="GPI-ANCHOR TRANSAMIDASE"/>
    <property type="match status" value="1"/>
</dbReference>
<evidence type="ECO:0008006" key="10">
    <source>
        <dbReference type="Google" id="ProtNLM"/>
    </source>
</evidence>
<dbReference type="EMBL" id="KN275965">
    <property type="protein sequence ID" value="EEH50609.1"/>
    <property type="molecule type" value="Genomic_DNA"/>
</dbReference>
<dbReference type="PANTHER" id="PTHR48067">
    <property type="entry name" value="GPI-ANCHOR TRANSAMIDASE"/>
    <property type="match status" value="1"/>
</dbReference>
<reference evidence="8 9" key="1">
    <citation type="journal article" date="2011" name="PLoS Genet.">
        <title>Comparative genomic analysis of human fungal pathogens causing paracoccidioidomycosis.</title>
        <authorList>
            <person name="Desjardins C.A."/>
            <person name="Champion M.D."/>
            <person name="Holder J.W."/>
            <person name="Muszewska A."/>
            <person name="Goldberg J."/>
            <person name="Bailao A.M."/>
            <person name="Brigido M.M."/>
            <person name="Ferreira M.E."/>
            <person name="Garcia A.M."/>
            <person name="Grynberg M."/>
            <person name="Gujja S."/>
            <person name="Heiman D.I."/>
            <person name="Henn M.R."/>
            <person name="Kodira C.D."/>
            <person name="Leon-Narvaez H."/>
            <person name="Longo L.V."/>
            <person name="Ma L.J."/>
            <person name="Malavazi I."/>
            <person name="Matsuo A.L."/>
            <person name="Morais F.V."/>
            <person name="Pereira M."/>
            <person name="Rodriguez-Brito S."/>
            <person name="Sakthikumar S."/>
            <person name="Salem-Izacc S.M."/>
            <person name="Sykes S.M."/>
            <person name="Teixeira M.M."/>
            <person name="Vallejo M.C."/>
            <person name="Walter M.E."/>
            <person name="Yandava C."/>
            <person name="Young S."/>
            <person name="Zeng Q."/>
            <person name="Zucker J."/>
            <person name="Felipe M.S."/>
            <person name="Goldman G.H."/>
            <person name="Haas B.J."/>
            <person name="McEwen J.G."/>
            <person name="Nino-Vega G."/>
            <person name="Puccia R."/>
            <person name="San-Blas G."/>
            <person name="Soares C.M."/>
            <person name="Birren B.W."/>
            <person name="Cuomo C.A."/>
        </authorList>
    </citation>
    <scope>NUCLEOTIDE SEQUENCE [LARGE SCALE GENOMIC DNA]</scope>
    <source>
        <strain evidence="8 9">Pb18</strain>
    </source>
</reference>
<name>C1GHF2_PARBD</name>
<dbReference type="RefSeq" id="XP_010762197.1">
    <property type="nucleotide sequence ID" value="XM_010763895.1"/>
</dbReference>
<dbReference type="AlphaFoldDB" id="C1GHF2"/>
<dbReference type="GO" id="GO:0003923">
    <property type="term" value="F:GPI-anchor transamidase activity"/>
    <property type="evidence" value="ECO:0007669"/>
    <property type="project" value="EnsemblFungi"/>
</dbReference>
<feature type="region of interest" description="Disordered" evidence="6">
    <location>
        <begin position="336"/>
        <end position="373"/>
    </location>
</feature>
<evidence type="ECO:0000313" key="8">
    <source>
        <dbReference type="EMBL" id="EEH50609.1"/>
    </source>
</evidence>
<keyword evidence="9" id="KW-1185">Reference proteome</keyword>
<dbReference type="GO" id="GO:0016255">
    <property type="term" value="P:attachment of GPI anchor to protein"/>
    <property type="evidence" value="ECO:0007669"/>
    <property type="project" value="EnsemblFungi"/>
</dbReference>
<protein>
    <recommendedName>
        <fullName evidence="10">GPI-anchor transamidase</fullName>
    </recommendedName>
</protein>
<dbReference type="Pfam" id="PF01650">
    <property type="entry name" value="Peptidase_C13"/>
    <property type="match status" value="1"/>
</dbReference>
<evidence type="ECO:0000256" key="4">
    <source>
        <dbReference type="ARBA" id="ARBA00022729"/>
    </source>
</evidence>
<dbReference type="InterPro" id="IPR028361">
    <property type="entry name" value="GPI_transamidase"/>
</dbReference>
<dbReference type="PIRSF" id="PIRSF019663">
    <property type="entry name" value="Legumain"/>
    <property type="match status" value="1"/>
</dbReference>
<dbReference type="GO" id="GO:0006508">
    <property type="term" value="P:proteolysis"/>
    <property type="evidence" value="ECO:0007669"/>
    <property type="project" value="InterPro"/>
</dbReference>
<dbReference type="InParanoid" id="C1GHF2"/>
<dbReference type="UniPathway" id="UPA00196"/>
<dbReference type="GO" id="GO:0006506">
    <property type="term" value="P:GPI anchor biosynthetic process"/>
    <property type="evidence" value="ECO:0007669"/>
    <property type="project" value="UniProtKB-UniPathway"/>
</dbReference>
<dbReference type="InterPro" id="IPR001096">
    <property type="entry name" value="Peptidase_C13"/>
</dbReference>
<dbReference type="HOGENOM" id="CLU_044656_2_2_1"/>
<feature type="compositionally biased region" description="Polar residues" evidence="6">
    <location>
        <begin position="340"/>
        <end position="362"/>
    </location>
</feature>
<comment type="pathway">
    <text evidence="1">Glycolipid biosynthesis; glycosylphosphatidylinositol-anchor biosynthesis.</text>
</comment>
<dbReference type="eggNOG" id="KOG1349">
    <property type="taxonomic scope" value="Eukaryota"/>
</dbReference>
<evidence type="ECO:0000256" key="5">
    <source>
        <dbReference type="PIRSR" id="PIRSR019663-1"/>
    </source>
</evidence>
<dbReference type="OrthoDB" id="192611at2759"/>
<dbReference type="GO" id="GO:0042765">
    <property type="term" value="C:GPI-anchor transamidase complex"/>
    <property type="evidence" value="ECO:0007669"/>
    <property type="project" value="EnsemblFungi"/>
</dbReference>
<proteinExistence type="inferred from homology"/>
<dbReference type="KEGG" id="pbn:PADG_06688"/>
<evidence type="ECO:0000256" key="6">
    <source>
        <dbReference type="SAM" id="MobiDB-lite"/>
    </source>
</evidence>
<dbReference type="FunFam" id="3.40.50.1460:FF:000003">
    <property type="entry name" value="GPI-anchor transamidase"/>
    <property type="match status" value="1"/>
</dbReference>
<feature type="active site" evidence="5">
    <location>
        <position position="152"/>
    </location>
</feature>
<dbReference type="VEuPathDB" id="FungiDB:PADG_06688"/>
<dbReference type="STRING" id="502780.C1GHF2"/>
<dbReference type="MEROPS" id="C13.005"/>
<dbReference type="OMA" id="VMESQFP"/>
<sequence>MRLPSAISSVLSISLSIFLLTAIPHISAEHTSNWAVLVGTSRFWFNYRHLANVLSLYRTVKRLGIPDSQIILMLPDDMACNPRNAFPGTVYNNADRALDLYGDNIEVDYRGYEVTVESFIRLLTDRLGDDVPRSKRLGSDAGSNVLVYMTGHGGEKFLKFQDSEEIGAWDLADAFGQMWEKKRYHELLFMIDTCQANTMYTHFYSPNIIATGSSALSQSSYSHHADSDVGVAVIDRWTYYILEFLETQVTNQNSKRTLGDLFDSYDEDKIHSQPGVRWDLFPGGEFEGRRRMVMDFFGNVQNVDVDGDNANITDPGSLKEDLVAIARLVEEWKRRESHEQASSMEPISSNTTETVPTSTPPYQRSPGAMKMDDSKSWSNQLVGLSVLTSLGAVWFAGSLLGKS</sequence>
<organism evidence="8 9">
    <name type="scientific">Paracoccidioides brasiliensis (strain Pb18)</name>
    <dbReference type="NCBI Taxonomy" id="502780"/>
    <lineage>
        <taxon>Eukaryota</taxon>
        <taxon>Fungi</taxon>
        <taxon>Dikarya</taxon>
        <taxon>Ascomycota</taxon>
        <taxon>Pezizomycotina</taxon>
        <taxon>Eurotiomycetes</taxon>
        <taxon>Eurotiomycetidae</taxon>
        <taxon>Onygenales</taxon>
        <taxon>Ajellomycetaceae</taxon>
        <taxon>Paracoccidioides</taxon>
    </lineage>
</organism>
<evidence type="ECO:0000256" key="2">
    <source>
        <dbReference type="ARBA" id="ARBA00009941"/>
    </source>
</evidence>
<feature type="active site" description="Nucleophile" evidence="5">
    <location>
        <position position="194"/>
    </location>
</feature>
<dbReference type="PRINTS" id="PR00776">
    <property type="entry name" value="HEMOGLOBNASE"/>
</dbReference>
<evidence type="ECO:0000256" key="1">
    <source>
        <dbReference type="ARBA" id="ARBA00004687"/>
    </source>
</evidence>
<evidence type="ECO:0000313" key="9">
    <source>
        <dbReference type="Proteomes" id="UP000001628"/>
    </source>
</evidence>
<gene>
    <name evidence="8" type="ORF">PADG_06688</name>
</gene>
<dbReference type="FunCoup" id="C1GHF2">
    <property type="interactions" value="617"/>
</dbReference>
<comment type="similarity">
    <text evidence="2">Belongs to the peptidase C13 family.</text>
</comment>
<feature type="signal peptide" evidence="7">
    <location>
        <begin position="1"/>
        <end position="28"/>
    </location>
</feature>
<dbReference type="Gene3D" id="3.40.50.1460">
    <property type="match status" value="1"/>
</dbReference>